<dbReference type="AlphaFoldDB" id="A0A367EY21"/>
<dbReference type="Proteomes" id="UP000252914">
    <property type="component" value="Unassembled WGS sequence"/>
</dbReference>
<organism evidence="1 2">
    <name type="scientific">Streptomyces diacarni</name>
    <dbReference type="NCBI Taxonomy" id="2800381"/>
    <lineage>
        <taxon>Bacteria</taxon>
        <taxon>Bacillati</taxon>
        <taxon>Actinomycetota</taxon>
        <taxon>Actinomycetes</taxon>
        <taxon>Kitasatosporales</taxon>
        <taxon>Streptomycetaceae</taxon>
        <taxon>Streptomyces</taxon>
    </lineage>
</organism>
<comment type="caution">
    <text evidence="1">The sequence shown here is derived from an EMBL/GenBank/DDBJ whole genome shotgun (WGS) entry which is preliminary data.</text>
</comment>
<name>A0A367EY21_9ACTN</name>
<gene>
    <name evidence="1" type="ORF">DTL70_15200</name>
</gene>
<sequence length="202" mass="22352">MFTILLIAGLGVVLAVAVGLAFRFRQEVADRDGEDLQGRFGPEYDRTLARRRGDVRTTRRELRVRLKRYAQLQVLPLDRAAREHYLARWTALEEDFSTDPGRALDAAEVLLTELAAERGYPAQAPFEDLAAALSVHHARRVHGYRRVHEAARAAHDDHRVTQDARAALLSAGALFDSLLTARASVSAAPARRAAGAVRPRIS</sequence>
<dbReference type="RefSeq" id="WP_114022447.1">
    <property type="nucleotide sequence ID" value="NZ_JBEYTF010000036.1"/>
</dbReference>
<evidence type="ECO:0008006" key="3">
    <source>
        <dbReference type="Google" id="ProtNLM"/>
    </source>
</evidence>
<proteinExistence type="predicted"/>
<reference evidence="1 2" key="1">
    <citation type="submission" date="2018-06" db="EMBL/GenBank/DDBJ databases">
        <title>Streptomyces reniochalinae sp. nov. and Streptomyces diacarnus sp. nov. from marine sponges.</title>
        <authorList>
            <person name="Li L."/>
        </authorList>
    </citation>
    <scope>NUCLEOTIDE SEQUENCE [LARGE SCALE GENOMIC DNA]</scope>
    <source>
        <strain evidence="1 2">LHW51701</strain>
    </source>
</reference>
<protein>
    <recommendedName>
        <fullName evidence="3">Secreted protein</fullName>
    </recommendedName>
</protein>
<evidence type="ECO:0000313" key="1">
    <source>
        <dbReference type="EMBL" id="RCG23034.1"/>
    </source>
</evidence>
<evidence type="ECO:0000313" key="2">
    <source>
        <dbReference type="Proteomes" id="UP000252914"/>
    </source>
</evidence>
<accession>A0A367EY21</accession>
<keyword evidence="2" id="KW-1185">Reference proteome</keyword>
<dbReference type="EMBL" id="QOIN01000043">
    <property type="protein sequence ID" value="RCG23034.1"/>
    <property type="molecule type" value="Genomic_DNA"/>
</dbReference>